<dbReference type="PANTHER" id="PTHR16026:SF0">
    <property type="entry name" value="CARTILAGE ACIDIC PROTEIN 1"/>
    <property type="match status" value="1"/>
</dbReference>
<evidence type="ECO:0000313" key="3">
    <source>
        <dbReference type="EMBL" id="MFH6985116.1"/>
    </source>
</evidence>
<evidence type="ECO:0000259" key="2">
    <source>
        <dbReference type="Pfam" id="PF07593"/>
    </source>
</evidence>
<dbReference type="InterPro" id="IPR027039">
    <property type="entry name" value="Crtac1"/>
</dbReference>
<dbReference type="InterPro" id="IPR011519">
    <property type="entry name" value="UnbV_ASPIC"/>
</dbReference>
<proteinExistence type="predicted"/>
<protein>
    <submittedName>
        <fullName evidence="3">VCBS repeat-containing protein</fullName>
    </submittedName>
</protein>
<keyword evidence="4" id="KW-1185">Reference proteome</keyword>
<evidence type="ECO:0000256" key="1">
    <source>
        <dbReference type="ARBA" id="ARBA00022729"/>
    </source>
</evidence>
<name>A0ABW7NCW5_9BACT</name>
<dbReference type="Proteomes" id="UP001610063">
    <property type="component" value="Unassembled WGS sequence"/>
</dbReference>
<dbReference type="RefSeq" id="WP_395418589.1">
    <property type="nucleotide sequence ID" value="NZ_JBIPKE010000019.1"/>
</dbReference>
<feature type="domain" description="ASPIC/UnbV" evidence="2">
    <location>
        <begin position="525"/>
        <end position="591"/>
    </location>
</feature>
<dbReference type="Pfam" id="PF07593">
    <property type="entry name" value="UnbV_ASPIC"/>
    <property type="match status" value="1"/>
</dbReference>
<evidence type="ECO:0000313" key="4">
    <source>
        <dbReference type="Proteomes" id="UP001610063"/>
    </source>
</evidence>
<dbReference type="PROSITE" id="PS51257">
    <property type="entry name" value="PROKAR_LIPOPROTEIN"/>
    <property type="match status" value="1"/>
</dbReference>
<accession>A0ABW7NCW5</accession>
<dbReference type="Gene3D" id="2.130.10.130">
    <property type="entry name" value="Integrin alpha, N-terminal"/>
    <property type="match status" value="4"/>
</dbReference>
<dbReference type="PANTHER" id="PTHR16026">
    <property type="entry name" value="CARTILAGE ACIDIC PROTEIN 1"/>
    <property type="match status" value="1"/>
</dbReference>
<reference evidence="3 4" key="1">
    <citation type="journal article" date="2013" name="Int. J. Syst. Evol. Microbiol.">
        <title>Marinoscillum luteum sp. nov., isolated from marine sediment.</title>
        <authorList>
            <person name="Cha I.T."/>
            <person name="Park S.J."/>
            <person name="Kim S.J."/>
            <person name="Kim J.G."/>
            <person name="Jung M.Y."/>
            <person name="Shin K.S."/>
            <person name="Kwon K.K."/>
            <person name="Yang S.H."/>
            <person name="Seo Y.S."/>
            <person name="Rhee S.K."/>
        </authorList>
    </citation>
    <scope>NUCLEOTIDE SEQUENCE [LARGE SCALE GENOMIC DNA]</scope>
    <source>
        <strain evidence="3 4">KCTC 23939</strain>
    </source>
</reference>
<organism evidence="3 4">
    <name type="scientific">Marinoscillum luteum</name>
    <dbReference type="NCBI Taxonomy" id="861051"/>
    <lineage>
        <taxon>Bacteria</taxon>
        <taxon>Pseudomonadati</taxon>
        <taxon>Bacteroidota</taxon>
        <taxon>Cytophagia</taxon>
        <taxon>Cytophagales</taxon>
        <taxon>Reichenbachiellaceae</taxon>
        <taxon>Marinoscillum</taxon>
    </lineage>
</organism>
<gene>
    <name evidence="3" type="ORF">ACHKAR_16810</name>
</gene>
<dbReference type="InterPro" id="IPR013517">
    <property type="entry name" value="FG-GAP"/>
</dbReference>
<keyword evidence="1" id="KW-0732">Signal</keyword>
<dbReference type="Pfam" id="PF13517">
    <property type="entry name" value="FG-GAP_3"/>
    <property type="match status" value="5"/>
</dbReference>
<dbReference type="InterPro" id="IPR028994">
    <property type="entry name" value="Integrin_alpha_N"/>
</dbReference>
<dbReference type="EMBL" id="JBIPKE010000019">
    <property type="protein sequence ID" value="MFH6985116.1"/>
    <property type="molecule type" value="Genomic_DNA"/>
</dbReference>
<comment type="caution">
    <text evidence="3">The sequence shown here is derived from an EMBL/GenBank/DDBJ whole genome shotgun (WGS) entry which is preliminary data.</text>
</comment>
<dbReference type="SUPFAM" id="SSF69318">
    <property type="entry name" value="Integrin alpha N-terminal domain"/>
    <property type="match status" value="3"/>
</dbReference>
<sequence length="1097" mass="121903">MRQPAIIFFLICLAFSCVPSEEEPSDKRFRLLKSTGIDFQNTLDYTEDVNPYTFKNFYNGGGVGVGDINNDGFPDVFFCGNMVSNRLYLNKGTSSEVGIAFEDITESAGLLSENVWSTGVTFVDINYDGWMDIYVCKSGPPGGPNRRNSLYINNGDLTFREEAEKYGLDNLGLSTHASFFDYDRDGDLDCYLLNNSIRSVGGYDLIKDQREIPDSLGGNMLLRNDDNRFVDVSTQAGIYSSSIGFGLGVTISDIDMDGWLDIYVSNDFFERDYLYINQQNGTFAESLTSYMTEISMGSMGADIADLNNDGYNEVFVTEMLPERHDRVMSKASFEGWDKYQLQVQQGYYHQFGRNALQLNNRNGTFSEVSRLAGVEATDWSWGALIFDMNNDGYSDLFVANGIYKDLLDQDYINFMANPEAIRKMLQADGNAIKKLIDMIPSEPLANYAYENQGNLEFKNAASDWGLDQLTFSNGSAYADLDNDGDLDLLLNNVNMPAFVYENRTNGQGNNFISIKLQGKGRNPNAIGSKVWVYGGGRGWSRELTPMRGFQSSVDQRLHFGLGTLDRIDSVVIQWPDGRESRKLEVDVNRLVEISYASLTDTRVPGLNERKGIFQAVDPSVVPYSHTENTYVDFDRDRLLFDMASNEGPCACKGDVNGDGLEDVYLGGARGQAGRIYFQQRNGTFIEGQRFDAEAGSEDTDCAFSDFERDGDLDLIVASGGSEFTGLSLELRDRIYTNIGGKFQLMPEALPGTELRSTGTVAVSDFDGDGYPDLFLGDRLKPQYFGLPVSGHLFQNKGDGTFHEVTEEIAPHKEIGMITAAQWADIDGDGDEDLLLAGEWMPLKVFINQDGSFTESLEAGFSNSSGMYHTLQVADVDGDGDVDVLVGNNGTNSRFRATIDAPMRIYVGDFDRNGSIEHITAYYRDGAYFPMIQLKDLIKQLPSMKKKFLRYEAYKEANMTDVFTPEQLEGAVTYEMVDLETSLYLNDGSGIFTKTALPREAQFSPVYAISAADYNGDGIMDFVLGGNQHMAKPETGIYAGSYGQLFLGAGNGDFRYTYPNESGISTTGDVRSILEVNTKGRPLLLFLKNNDQPYIVTY</sequence>